<evidence type="ECO:0000313" key="2">
    <source>
        <dbReference type="EMBL" id="EEB14906.1"/>
    </source>
</evidence>
<dbReference type="OMA" id="WEILTHA"/>
<sequence length="271" mass="31485">MMIFKKAVENCLKAGGYEVRNEDGDEKIVHISTKNENNKKTNQNIIICGAVLNSETGTKEKNINKNDYYRIRLNNIKKLSIDKTLDNVEENHWEILTHANIKLNLLQVKMTQSISLNLNENLDNNRETGNKGGTFVLYNVSRLAAIKAKYFQRVNDNFYPKLPPVDELSFKELTEFEEWSLLFNYLLEYPSLIEKSARDLIDGKPAIHNICNYLFNLCSLFSVYYRRVRILLDSKEHLIPLLQSRFFLCQAIEQVLRNCLNLLNVETVNAM</sequence>
<dbReference type="InterPro" id="IPR009080">
    <property type="entry name" value="tRNAsynth_Ia_anticodon-bd"/>
</dbReference>
<dbReference type="Pfam" id="PF05746">
    <property type="entry name" value="DALR_1"/>
    <property type="match status" value="1"/>
</dbReference>
<reference evidence="3" key="3">
    <citation type="submission" date="2020-05" db="UniProtKB">
        <authorList>
            <consortium name="EnsemblMetazoa"/>
        </authorList>
    </citation>
    <scope>IDENTIFICATION</scope>
    <source>
        <strain evidence="3">USDA</strain>
    </source>
</reference>
<evidence type="ECO:0000313" key="4">
    <source>
        <dbReference type="Proteomes" id="UP000009046"/>
    </source>
</evidence>
<dbReference type="InterPro" id="IPR008909">
    <property type="entry name" value="DALR_anticod-bd"/>
</dbReference>
<dbReference type="STRING" id="121224.E0VNF0"/>
<dbReference type="GO" id="GO:0005524">
    <property type="term" value="F:ATP binding"/>
    <property type="evidence" value="ECO:0007669"/>
    <property type="project" value="InterPro"/>
</dbReference>
<dbReference type="GeneID" id="8239251"/>
<accession>E0VNF0</accession>
<dbReference type="PANTHER" id="PTHR16043:SF1">
    <property type="entry name" value="DALR ANTICODON-BINDING DOMAIN-CONTAINING PROTEIN 3"/>
    <property type="match status" value="1"/>
</dbReference>
<dbReference type="InterPro" id="IPR037380">
    <property type="entry name" value="DALRD3"/>
</dbReference>
<dbReference type="EMBL" id="AAZO01003886">
    <property type="status" value="NOT_ANNOTATED_CDS"/>
    <property type="molecule type" value="Genomic_DNA"/>
</dbReference>
<dbReference type="InParanoid" id="E0VNF0"/>
<dbReference type="PANTHER" id="PTHR16043">
    <property type="entry name" value="DALRD3 PROTEIN"/>
    <property type="match status" value="1"/>
</dbReference>
<dbReference type="FunCoup" id="E0VNF0">
    <property type="interactions" value="16"/>
</dbReference>
<organism>
    <name type="scientific">Pediculus humanus subsp. corporis</name>
    <name type="common">Body louse</name>
    <dbReference type="NCBI Taxonomy" id="121224"/>
    <lineage>
        <taxon>Eukaryota</taxon>
        <taxon>Metazoa</taxon>
        <taxon>Ecdysozoa</taxon>
        <taxon>Arthropoda</taxon>
        <taxon>Hexapoda</taxon>
        <taxon>Insecta</taxon>
        <taxon>Pterygota</taxon>
        <taxon>Neoptera</taxon>
        <taxon>Paraneoptera</taxon>
        <taxon>Psocodea</taxon>
        <taxon>Troctomorpha</taxon>
        <taxon>Phthiraptera</taxon>
        <taxon>Anoplura</taxon>
        <taxon>Pediculidae</taxon>
        <taxon>Pediculus</taxon>
    </lineage>
</organism>
<reference evidence="2" key="2">
    <citation type="submission" date="2007-04" db="EMBL/GenBank/DDBJ databases">
        <title>The genome of the human body louse.</title>
        <authorList>
            <consortium name="The Human Body Louse Genome Consortium"/>
            <person name="Kirkness E."/>
            <person name="Walenz B."/>
            <person name="Hass B."/>
            <person name="Bruggner R."/>
            <person name="Strausberg R."/>
        </authorList>
    </citation>
    <scope>NUCLEOTIDE SEQUENCE</scope>
    <source>
        <strain evidence="2">USDA</strain>
    </source>
</reference>
<dbReference type="GO" id="GO:0000049">
    <property type="term" value="F:tRNA binding"/>
    <property type="evidence" value="ECO:0007669"/>
    <property type="project" value="TreeGrafter"/>
</dbReference>
<dbReference type="Proteomes" id="UP000009046">
    <property type="component" value="Unassembled WGS sequence"/>
</dbReference>
<dbReference type="GO" id="GO:0006420">
    <property type="term" value="P:arginyl-tRNA aminoacylation"/>
    <property type="evidence" value="ECO:0007669"/>
    <property type="project" value="InterPro"/>
</dbReference>
<dbReference type="EMBL" id="DS235339">
    <property type="protein sequence ID" value="EEB14906.1"/>
    <property type="molecule type" value="Genomic_DNA"/>
</dbReference>
<dbReference type="GO" id="GO:0106217">
    <property type="term" value="P:tRNA C3-cytosine methylation"/>
    <property type="evidence" value="ECO:0007669"/>
    <property type="project" value="TreeGrafter"/>
</dbReference>
<dbReference type="KEGG" id="phu:Phum_PHUM333910"/>
<proteinExistence type="predicted"/>
<dbReference type="CTD" id="8239251"/>
<gene>
    <name evidence="3" type="primary">8239251</name>
    <name evidence="2" type="ORF">Phum_PHUM333910</name>
</gene>
<evidence type="ECO:0000259" key="1">
    <source>
        <dbReference type="SMART" id="SM00836"/>
    </source>
</evidence>
<name>E0VNF0_PEDHC</name>
<dbReference type="AlphaFoldDB" id="E0VNF0"/>
<reference evidence="2" key="1">
    <citation type="submission" date="2007-04" db="EMBL/GenBank/DDBJ databases">
        <title>Annotation of Pediculus humanus corporis strain USDA.</title>
        <authorList>
            <person name="Kirkness E."/>
            <person name="Hannick L."/>
            <person name="Hass B."/>
            <person name="Bruggner R."/>
            <person name="Lawson D."/>
            <person name="Bidwell S."/>
            <person name="Joardar V."/>
            <person name="Caler E."/>
            <person name="Walenz B."/>
            <person name="Inman J."/>
            <person name="Schobel S."/>
            <person name="Galinsky K."/>
            <person name="Amedeo P."/>
            <person name="Strausberg R."/>
        </authorList>
    </citation>
    <scope>NUCLEOTIDE SEQUENCE</scope>
    <source>
        <strain evidence="2">USDA</strain>
    </source>
</reference>
<dbReference type="EnsemblMetazoa" id="PHUM333910-RA">
    <property type="protein sequence ID" value="PHUM333910-PA"/>
    <property type="gene ID" value="PHUM333910"/>
</dbReference>
<dbReference type="Gene3D" id="1.10.730.10">
    <property type="entry name" value="Isoleucyl-tRNA Synthetase, Domain 1"/>
    <property type="match status" value="1"/>
</dbReference>
<dbReference type="SUPFAM" id="SSF47323">
    <property type="entry name" value="Anticodon-binding domain of a subclass of class I aminoacyl-tRNA synthetases"/>
    <property type="match status" value="1"/>
</dbReference>
<feature type="domain" description="DALR anticodon binding" evidence="1">
    <location>
        <begin position="136"/>
        <end position="271"/>
    </location>
</feature>
<dbReference type="GO" id="GO:0004814">
    <property type="term" value="F:arginine-tRNA ligase activity"/>
    <property type="evidence" value="ECO:0007669"/>
    <property type="project" value="InterPro"/>
</dbReference>
<dbReference type="OrthoDB" id="9990834at2759"/>
<dbReference type="VEuPathDB" id="VectorBase:PHUM333910"/>
<dbReference type="HOGENOM" id="CLU_041286_1_0_1"/>
<evidence type="ECO:0000313" key="3">
    <source>
        <dbReference type="EnsemblMetazoa" id="PHUM333910-PA"/>
    </source>
</evidence>
<keyword evidence="4" id="KW-1185">Reference proteome</keyword>
<protein>
    <recommendedName>
        <fullName evidence="1">DALR anticodon binding domain-containing protein</fullName>
    </recommendedName>
</protein>
<dbReference type="SMART" id="SM00836">
    <property type="entry name" value="DALR_1"/>
    <property type="match status" value="1"/>
</dbReference>
<dbReference type="eggNOG" id="KOG1195">
    <property type="taxonomic scope" value="Eukaryota"/>
</dbReference>
<dbReference type="RefSeq" id="XP_002427644.1">
    <property type="nucleotide sequence ID" value="XM_002427599.1"/>
</dbReference>